<dbReference type="AlphaFoldDB" id="Q10XS4"/>
<dbReference type="eggNOG" id="ENOG50330B3">
    <property type="taxonomic scope" value="Bacteria"/>
</dbReference>
<reference evidence="1" key="1">
    <citation type="submission" date="2006-06" db="EMBL/GenBank/DDBJ databases">
        <title>Complete sequence of Trichodesmium erythraeum IMS101.</title>
        <authorList>
            <consortium name="US DOE Joint Genome Institute"/>
            <person name="Copeland A."/>
            <person name="Lucas S."/>
            <person name="Lapidus A."/>
            <person name="Barry K."/>
            <person name="Detter J.C."/>
            <person name="Glavina del Rio T."/>
            <person name="Hammon N."/>
            <person name="Israni S."/>
            <person name="Dalin E."/>
            <person name="Tice H."/>
            <person name="Pitluck S."/>
            <person name="Kiss H."/>
            <person name="Munk A.C."/>
            <person name="Brettin T."/>
            <person name="Bruce D."/>
            <person name="Han C."/>
            <person name="Tapia R."/>
            <person name="Gilna P."/>
            <person name="Schmutz J."/>
            <person name="Larimer F."/>
            <person name="Land M."/>
            <person name="Hauser L."/>
            <person name="Kyrpides N."/>
            <person name="Kim E."/>
            <person name="Richardson P."/>
        </authorList>
    </citation>
    <scope>NUCLEOTIDE SEQUENCE [LARGE SCALE GENOMIC DNA]</scope>
    <source>
        <strain evidence="1">IMS101</strain>
    </source>
</reference>
<gene>
    <name evidence="1" type="ordered locus">Tery_3918</name>
</gene>
<sequence>MNRNIESESKKKLYSDLGVLADSVKAITENHQDDPIAILAILRCLESLHKELREGSFQKTLPDDRQSLCNLLKDIEAEGGWPYIPRLKLRYLLENYLDDTEEL</sequence>
<name>Q10XS4_TRIEI</name>
<accession>Q10XS4</accession>
<evidence type="ECO:0000313" key="1">
    <source>
        <dbReference type="EMBL" id="ABG52950.1"/>
    </source>
</evidence>
<dbReference type="KEGG" id="ter:Tery_3918"/>
<dbReference type="HOGENOM" id="CLU_151356_0_0_3"/>
<dbReference type="RefSeq" id="WP_011613280.1">
    <property type="nucleotide sequence ID" value="NC_008312.1"/>
</dbReference>
<dbReference type="STRING" id="203124.Tery_3918"/>
<proteinExistence type="predicted"/>
<protein>
    <submittedName>
        <fullName evidence="1">Uncharacterized protein</fullName>
    </submittedName>
</protein>
<organism evidence="1">
    <name type="scientific">Trichodesmium erythraeum (strain IMS101)</name>
    <dbReference type="NCBI Taxonomy" id="203124"/>
    <lineage>
        <taxon>Bacteria</taxon>
        <taxon>Bacillati</taxon>
        <taxon>Cyanobacteriota</taxon>
        <taxon>Cyanophyceae</taxon>
        <taxon>Oscillatoriophycideae</taxon>
        <taxon>Oscillatoriales</taxon>
        <taxon>Microcoleaceae</taxon>
        <taxon>Trichodesmium</taxon>
    </lineage>
</organism>
<dbReference type="EMBL" id="CP000393">
    <property type="protein sequence ID" value="ABG52950.1"/>
    <property type="molecule type" value="Genomic_DNA"/>
</dbReference>